<sequence length="381" mass="40997">MKKKTMMIHGGRTTDEFTGAVSTPIYQTSTYKQDGIGGLRQGYEYSRTKNPTRSALESLIADLEHGTDGFAFGSGMAAVSAVIMMLNAGDHIVVGSDVYGGTYRVFTKVFDRIGVKSTFVDTTDEAAVTAAITENTKMLYIETPTNPLLNVTNIERMAAIASAHGLISVVDNTFMTPYFQNPLDLGADIVLHSATKYIGGHSDVVAGLLVTKDAAIAEQLGFIQNSVGGVLGPQDSFLLIRGIKTLALRMEQTEKTTLEIVDYLNSNSQVTAVFHPSQLGAAQLAVQKRQATGFGGMIAFDVGSKEQAELLVRSLEYFTLAESLGAVESLISVPSQMTHASIPRERRLELGITDGLVRISVGIEDSEDLLEDLKQGFKAIQ</sequence>
<keyword evidence="3 4" id="KW-0663">Pyridoxal phosphate</keyword>
<comment type="similarity">
    <text evidence="2 5">Belongs to the trans-sulfuration enzymes family.</text>
</comment>
<dbReference type="GO" id="GO:0005737">
    <property type="term" value="C:cytoplasm"/>
    <property type="evidence" value="ECO:0007669"/>
    <property type="project" value="TreeGrafter"/>
</dbReference>
<dbReference type="Gene3D" id="3.40.640.10">
    <property type="entry name" value="Type I PLP-dependent aspartate aminotransferase-like (Major domain)"/>
    <property type="match status" value="1"/>
</dbReference>
<accession>A0A9Q9BQ27</accession>
<dbReference type="PANTHER" id="PTHR11808">
    <property type="entry name" value="TRANS-SULFURATION ENZYME FAMILY MEMBER"/>
    <property type="match status" value="1"/>
</dbReference>
<dbReference type="CDD" id="cd00614">
    <property type="entry name" value="CGS_like"/>
    <property type="match status" value="1"/>
</dbReference>
<organism evidence="6 7">
    <name type="scientific">Macrococcus equipercicus</name>
    <dbReference type="NCBI Taxonomy" id="69967"/>
    <lineage>
        <taxon>Bacteria</taxon>
        <taxon>Bacillati</taxon>
        <taxon>Bacillota</taxon>
        <taxon>Bacilli</taxon>
        <taxon>Bacillales</taxon>
        <taxon>Staphylococcaceae</taxon>
        <taxon>Macrococcus</taxon>
    </lineage>
</organism>
<reference evidence="6" key="1">
    <citation type="submission" date="2021-04" db="EMBL/GenBank/DDBJ databases">
        <title>Complete Genome Sequences of Macrococcus spp. from dog and cattle.</title>
        <authorList>
            <person name="Schwendener S."/>
            <person name="Perreten V."/>
        </authorList>
    </citation>
    <scope>NUCLEOTIDE SEQUENCE</scope>
    <source>
        <strain evidence="6">Epi0143-OL</strain>
    </source>
</reference>
<dbReference type="PROSITE" id="PS00868">
    <property type="entry name" value="CYS_MET_METAB_PP"/>
    <property type="match status" value="1"/>
</dbReference>
<dbReference type="GO" id="GO:0004123">
    <property type="term" value="F:cystathionine gamma-lyase activity"/>
    <property type="evidence" value="ECO:0007669"/>
    <property type="project" value="TreeGrafter"/>
</dbReference>
<dbReference type="InterPro" id="IPR015421">
    <property type="entry name" value="PyrdxlP-dep_Trfase_major"/>
</dbReference>
<evidence type="ECO:0000313" key="6">
    <source>
        <dbReference type="EMBL" id="UTH13576.1"/>
    </source>
</evidence>
<dbReference type="SUPFAM" id="SSF53383">
    <property type="entry name" value="PLP-dependent transferases"/>
    <property type="match status" value="1"/>
</dbReference>
<dbReference type="InterPro" id="IPR015424">
    <property type="entry name" value="PyrdxlP-dep_Trfase"/>
</dbReference>
<dbReference type="GO" id="GO:0019343">
    <property type="term" value="P:cysteine biosynthetic process via cystathionine"/>
    <property type="evidence" value="ECO:0007669"/>
    <property type="project" value="TreeGrafter"/>
</dbReference>
<dbReference type="FunFam" id="3.40.640.10:FF:000009">
    <property type="entry name" value="Cystathionine gamma-synthase homolog"/>
    <property type="match status" value="1"/>
</dbReference>
<evidence type="ECO:0000256" key="2">
    <source>
        <dbReference type="ARBA" id="ARBA00009077"/>
    </source>
</evidence>
<dbReference type="Gene3D" id="3.90.1150.10">
    <property type="entry name" value="Aspartate Aminotransferase, domain 1"/>
    <property type="match status" value="1"/>
</dbReference>
<evidence type="ECO:0000256" key="5">
    <source>
        <dbReference type="RuleBase" id="RU362118"/>
    </source>
</evidence>
<dbReference type="NCBIfam" id="NF005810">
    <property type="entry name" value="PRK07671.1"/>
    <property type="match status" value="1"/>
</dbReference>
<dbReference type="PIRSF" id="PIRSF001434">
    <property type="entry name" value="CGS"/>
    <property type="match status" value="1"/>
</dbReference>
<dbReference type="GO" id="GO:0030170">
    <property type="term" value="F:pyridoxal phosphate binding"/>
    <property type="evidence" value="ECO:0007669"/>
    <property type="project" value="InterPro"/>
</dbReference>
<comment type="cofactor">
    <cofactor evidence="1 5">
        <name>pyridoxal 5'-phosphate</name>
        <dbReference type="ChEBI" id="CHEBI:597326"/>
    </cofactor>
</comment>
<evidence type="ECO:0000256" key="3">
    <source>
        <dbReference type="ARBA" id="ARBA00022898"/>
    </source>
</evidence>
<evidence type="ECO:0000313" key="7">
    <source>
        <dbReference type="Proteomes" id="UP001057381"/>
    </source>
</evidence>
<evidence type="ECO:0000256" key="1">
    <source>
        <dbReference type="ARBA" id="ARBA00001933"/>
    </source>
</evidence>
<proteinExistence type="inferred from homology"/>
<dbReference type="RefSeq" id="WP_254249855.1">
    <property type="nucleotide sequence ID" value="NZ_CP073809.1"/>
</dbReference>
<protein>
    <submittedName>
        <fullName evidence="6">Bifunctional cystathionine gamma-lyase/homocysteine desulfhydrase</fullName>
    </submittedName>
</protein>
<dbReference type="InterPro" id="IPR054542">
    <property type="entry name" value="Cys_met_metab_PP"/>
</dbReference>
<dbReference type="InterPro" id="IPR000277">
    <property type="entry name" value="Cys/Met-Metab_PyrdxlP-dep_enz"/>
</dbReference>
<gene>
    <name evidence="6" type="ORF">KFV11_10180</name>
</gene>
<dbReference type="Pfam" id="PF01053">
    <property type="entry name" value="Cys_Met_Meta_PP"/>
    <property type="match status" value="1"/>
</dbReference>
<dbReference type="GO" id="GO:0019346">
    <property type="term" value="P:transsulfuration"/>
    <property type="evidence" value="ECO:0007669"/>
    <property type="project" value="InterPro"/>
</dbReference>
<name>A0A9Q9BQ27_9STAP</name>
<dbReference type="KEGG" id="mequ:KFV11_10180"/>
<dbReference type="Proteomes" id="UP001057381">
    <property type="component" value="Chromosome"/>
</dbReference>
<dbReference type="AlphaFoldDB" id="A0A9Q9BQ27"/>
<evidence type="ECO:0000256" key="4">
    <source>
        <dbReference type="PIRSR" id="PIRSR001434-2"/>
    </source>
</evidence>
<dbReference type="InterPro" id="IPR015422">
    <property type="entry name" value="PyrdxlP-dep_Trfase_small"/>
</dbReference>
<dbReference type="EMBL" id="CP073809">
    <property type="protein sequence ID" value="UTH13576.1"/>
    <property type="molecule type" value="Genomic_DNA"/>
</dbReference>
<dbReference type="GO" id="GO:0003962">
    <property type="term" value="F:cystathionine gamma-synthase activity"/>
    <property type="evidence" value="ECO:0007669"/>
    <property type="project" value="TreeGrafter"/>
</dbReference>
<dbReference type="PANTHER" id="PTHR11808:SF15">
    <property type="entry name" value="CYSTATHIONINE GAMMA-LYASE"/>
    <property type="match status" value="1"/>
</dbReference>
<feature type="modified residue" description="N6-(pyridoxal phosphate)lysine" evidence="4">
    <location>
        <position position="196"/>
    </location>
</feature>